<dbReference type="AlphaFoldDB" id="A0A9Q0U983"/>
<proteinExistence type="predicted"/>
<dbReference type="EMBL" id="JAPFFK010000013">
    <property type="protein sequence ID" value="KAJ6725781.1"/>
    <property type="molecule type" value="Genomic_DNA"/>
</dbReference>
<reference evidence="1" key="2">
    <citation type="journal article" date="2023" name="Int. J. Mol. Sci.">
        <title>De Novo Assembly and Annotation of 11 Diverse Shrub Willow (Salix) Genomes Reveals Novel Gene Organization in Sex-Linked Regions.</title>
        <authorList>
            <person name="Hyden B."/>
            <person name="Feng K."/>
            <person name="Yates T.B."/>
            <person name="Jawdy S."/>
            <person name="Cereghino C."/>
            <person name="Smart L.B."/>
            <person name="Muchero W."/>
        </authorList>
    </citation>
    <scope>NUCLEOTIDE SEQUENCE</scope>
    <source>
        <tissue evidence="1">Shoot tip</tissue>
    </source>
</reference>
<evidence type="ECO:0000313" key="1">
    <source>
        <dbReference type="EMBL" id="KAJ6725781.1"/>
    </source>
</evidence>
<sequence length="309" mass="34892">MSQPPPWVFKKQPISPWCYLTSAILHISFARDAVFGDDISFARDAVFAHEISFARDGVVATNLLSDAVVRYDISFRWAQLGHDTSFARDANVAADFLISHDAVFGDRATQLFGDRYLLSRDAVFSDDTSSATQLRRYLLRKMTHLSPRDFPIRHDAAFRRRYLLRCGTQLSPPISIGRDAACRCRYLLCVRRSLSPPISLDPPRRSFLGDDISFTRDAAIDDISFATDANVAADFIDPPRRQLFGDVYLLRCGRSCATKSPSRATELSLPNLLRATTQLFATDISFRDAFSVMISPLRRSDAFFLVRHH</sequence>
<accession>A0A9Q0U983</accession>
<keyword evidence="2" id="KW-1185">Reference proteome</keyword>
<reference evidence="1" key="1">
    <citation type="submission" date="2022-11" db="EMBL/GenBank/DDBJ databases">
        <authorList>
            <person name="Hyden B.L."/>
            <person name="Feng K."/>
            <person name="Yates T."/>
            <person name="Jawdy S."/>
            <person name="Smart L.B."/>
            <person name="Muchero W."/>
        </authorList>
    </citation>
    <scope>NUCLEOTIDE SEQUENCE</scope>
    <source>
        <tissue evidence="1">Shoot tip</tissue>
    </source>
</reference>
<name>A0A9Q0U983_SALPP</name>
<gene>
    <name evidence="1" type="ORF">OIU79_004020</name>
</gene>
<organism evidence="1 2">
    <name type="scientific">Salix purpurea</name>
    <name type="common">Purple osier willow</name>
    <dbReference type="NCBI Taxonomy" id="77065"/>
    <lineage>
        <taxon>Eukaryota</taxon>
        <taxon>Viridiplantae</taxon>
        <taxon>Streptophyta</taxon>
        <taxon>Embryophyta</taxon>
        <taxon>Tracheophyta</taxon>
        <taxon>Spermatophyta</taxon>
        <taxon>Magnoliopsida</taxon>
        <taxon>eudicotyledons</taxon>
        <taxon>Gunneridae</taxon>
        <taxon>Pentapetalae</taxon>
        <taxon>rosids</taxon>
        <taxon>fabids</taxon>
        <taxon>Malpighiales</taxon>
        <taxon>Salicaceae</taxon>
        <taxon>Saliceae</taxon>
        <taxon>Salix</taxon>
    </lineage>
</organism>
<comment type="caution">
    <text evidence="1">The sequence shown here is derived from an EMBL/GenBank/DDBJ whole genome shotgun (WGS) entry which is preliminary data.</text>
</comment>
<evidence type="ECO:0000313" key="2">
    <source>
        <dbReference type="Proteomes" id="UP001151532"/>
    </source>
</evidence>
<dbReference type="Proteomes" id="UP001151532">
    <property type="component" value="Chromosome 8"/>
</dbReference>
<protein>
    <submittedName>
        <fullName evidence="1">Uncharacterized protein</fullName>
    </submittedName>
</protein>